<dbReference type="PROSITE" id="PS50835">
    <property type="entry name" value="IG_LIKE"/>
    <property type="match status" value="3"/>
</dbReference>
<dbReference type="CDD" id="cd00096">
    <property type="entry name" value="Ig"/>
    <property type="match status" value="1"/>
</dbReference>
<feature type="compositionally biased region" description="Polar residues" evidence="1">
    <location>
        <begin position="1"/>
        <end position="15"/>
    </location>
</feature>
<keyword evidence="4" id="KW-1185">Reference proteome</keyword>
<organism evidence="3 4">
    <name type="scientific">Coilia grayii</name>
    <name type="common">Gray's grenadier anchovy</name>
    <dbReference type="NCBI Taxonomy" id="363190"/>
    <lineage>
        <taxon>Eukaryota</taxon>
        <taxon>Metazoa</taxon>
        <taxon>Chordata</taxon>
        <taxon>Craniata</taxon>
        <taxon>Vertebrata</taxon>
        <taxon>Euteleostomi</taxon>
        <taxon>Actinopterygii</taxon>
        <taxon>Neopterygii</taxon>
        <taxon>Teleostei</taxon>
        <taxon>Clupei</taxon>
        <taxon>Clupeiformes</taxon>
        <taxon>Clupeoidei</taxon>
        <taxon>Engraulidae</taxon>
        <taxon>Coilinae</taxon>
        <taxon>Coilia</taxon>
    </lineage>
</organism>
<sequence>MFSHTQAAQIPSVSFSPPGDIQEGTDVTLTCTSKSHLPVLSYNWYKAEGSSQLYQRTGQTYAIKDIKPEHRGNYTYQPRKTLVELDPSGEITEGSRVTLTCSTDANPPAHTYSWYKTGRPAPLSNGESLTFSKIRYDDRYVCSIYFLDHPRNTVVEIDPPGQRAEGSRVTLTCSTDANPPAHTYSWYRRGEQTQVGHRQKLVFSQIRSEDSGGYSCQAANDNGQQDSSAAFIQVDIQDIDNLQSSGGAEGDVQYSTIQPKHLRQTTRVQGDDVQYPSVHFKRTRASQSSPAQTEVDLSPMDSYMQPMVDPSVVYSTVQPRSV</sequence>
<dbReference type="PANTHER" id="PTHR46013">
    <property type="entry name" value="VASCULAR CELL ADHESION MOLECULE 1"/>
    <property type="match status" value="1"/>
</dbReference>
<dbReference type="SUPFAM" id="SSF48726">
    <property type="entry name" value="Immunoglobulin"/>
    <property type="match status" value="3"/>
</dbReference>
<evidence type="ECO:0000313" key="4">
    <source>
        <dbReference type="Proteomes" id="UP001591681"/>
    </source>
</evidence>
<gene>
    <name evidence="3" type="ORF">ACEWY4_017322</name>
</gene>
<feature type="domain" description="Ig-like" evidence="2">
    <location>
        <begin position="78"/>
        <end position="144"/>
    </location>
</feature>
<feature type="region of interest" description="Disordered" evidence="1">
    <location>
        <begin position="1"/>
        <end position="21"/>
    </location>
</feature>
<name>A0ABD1JGJ3_9TELE</name>
<dbReference type="Pfam" id="PF13895">
    <property type="entry name" value="Ig_2"/>
    <property type="match status" value="1"/>
</dbReference>
<proteinExistence type="predicted"/>
<dbReference type="InterPro" id="IPR007110">
    <property type="entry name" value="Ig-like_dom"/>
</dbReference>
<feature type="domain" description="Ig-like" evidence="2">
    <location>
        <begin position="11"/>
        <end position="75"/>
    </location>
</feature>
<dbReference type="InterPro" id="IPR013783">
    <property type="entry name" value="Ig-like_fold"/>
</dbReference>
<feature type="region of interest" description="Disordered" evidence="1">
    <location>
        <begin position="283"/>
        <end position="306"/>
    </location>
</feature>
<reference evidence="3 4" key="1">
    <citation type="submission" date="2024-09" db="EMBL/GenBank/DDBJ databases">
        <title>A chromosome-level genome assembly of Gray's grenadier anchovy, Coilia grayii.</title>
        <authorList>
            <person name="Fu Z."/>
        </authorList>
    </citation>
    <scope>NUCLEOTIDE SEQUENCE [LARGE SCALE GENOMIC DNA]</scope>
    <source>
        <strain evidence="3">G4</strain>
        <tissue evidence="3">Muscle</tissue>
    </source>
</reference>
<comment type="caution">
    <text evidence="3">The sequence shown here is derived from an EMBL/GenBank/DDBJ whole genome shotgun (WGS) entry which is preliminary data.</text>
</comment>
<dbReference type="InterPro" id="IPR036179">
    <property type="entry name" value="Ig-like_dom_sf"/>
</dbReference>
<dbReference type="Gene3D" id="2.60.40.10">
    <property type="entry name" value="Immunoglobulins"/>
    <property type="match status" value="3"/>
</dbReference>
<protein>
    <recommendedName>
        <fullName evidence="2">Ig-like domain-containing protein</fullName>
    </recommendedName>
</protein>
<dbReference type="InterPro" id="IPR003599">
    <property type="entry name" value="Ig_sub"/>
</dbReference>
<dbReference type="AlphaFoldDB" id="A0ABD1JGJ3"/>
<evidence type="ECO:0000259" key="2">
    <source>
        <dbReference type="PROSITE" id="PS50835"/>
    </source>
</evidence>
<dbReference type="EMBL" id="JBHFQA010000015">
    <property type="protein sequence ID" value="KAL2086263.1"/>
    <property type="molecule type" value="Genomic_DNA"/>
</dbReference>
<dbReference type="InterPro" id="IPR003598">
    <property type="entry name" value="Ig_sub2"/>
</dbReference>
<feature type="domain" description="Ig-like" evidence="2">
    <location>
        <begin position="150"/>
        <end position="232"/>
    </location>
</feature>
<dbReference type="SMART" id="SM00409">
    <property type="entry name" value="IG"/>
    <property type="match status" value="3"/>
</dbReference>
<dbReference type="PANTHER" id="PTHR46013:SF4">
    <property type="entry name" value="B-CELL RECEPTOR CD22-RELATED"/>
    <property type="match status" value="1"/>
</dbReference>
<dbReference type="SMART" id="SM00408">
    <property type="entry name" value="IGc2"/>
    <property type="match status" value="3"/>
</dbReference>
<evidence type="ECO:0000256" key="1">
    <source>
        <dbReference type="SAM" id="MobiDB-lite"/>
    </source>
</evidence>
<dbReference type="Pfam" id="PF13927">
    <property type="entry name" value="Ig_3"/>
    <property type="match status" value="2"/>
</dbReference>
<accession>A0ABD1JGJ3</accession>
<evidence type="ECO:0000313" key="3">
    <source>
        <dbReference type="EMBL" id="KAL2086263.1"/>
    </source>
</evidence>
<dbReference type="Proteomes" id="UP001591681">
    <property type="component" value="Unassembled WGS sequence"/>
</dbReference>